<proteinExistence type="predicted"/>
<protein>
    <submittedName>
        <fullName evidence="2">Uncharacterized protein</fullName>
    </submittedName>
</protein>
<accession>A0A9P6GZ65</accession>
<evidence type="ECO:0000313" key="2">
    <source>
        <dbReference type="EMBL" id="KAF9763772.1"/>
    </source>
</evidence>
<dbReference type="AlphaFoldDB" id="A0A9P6GZ65"/>
<reference evidence="2 3" key="1">
    <citation type="journal article" date="2020" name="Genome Biol. Evol.">
        <title>Comparative genomics of strictly vertically transmitted, feminizing microsporidia endosymbionts of amphipod crustaceans.</title>
        <authorList>
            <person name="Cormier A."/>
            <person name="Chebbi M.A."/>
            <person name="Giraud I."/>
            <person name="Wattier R."/>
            <person name="Teixeira M."/>
            <person name="Gilbert C."/>
            <person name="Rigaud T."/>
            <person name="Cordaux R."/>
        </authorList>
    </citation>
    <scope>NUCLEOTIDE SEQUENCE [LARGE SCALE GENOMIC DNA]</scope>
    <source>
        <strain evidence="2 3">Ou3-Ou53</strain>
    </source>
</reference>
<feature type="region of interest" description="Disordered" evidence="1">
    <location>
        <begin position="38"/>
        <end position="63"/>
    </location>
</feature>
<comment type="caution">
    <text evidence="2">The sequence shown here is derived from an EMBL/GenBank/DDBJ whole genome shotgun (WGS) entry which is preliminary data.</text>
</comment>
<evidence type="ECO:0000313" key="3">
    <source>
        <dbReference type="Proteomes" id="UP000740883"/>
    </source>
</evidence>
<gene>
    <name evidence="2" type="ORF">NGRA_1068</name>
</gene>
<dbReference type="EMBL" id="SBJO01000055">
    <property type="protein sequence ID" value="KAF9763772.1"/>
    <property type="molecule type" value="Genomic_DNA"/>
</dbReference>
<name>A0A9P6GZ65_9MICR</name>
<evidence type="ECO:0000256" key="1">
    <source>
        <dbReference type="SAM" id="MobiDB-lite"/>
    </source>
</evidence>
<organism evidence="2 3">
    <name type="scientific">Nosema granulosis</name>
    <dbReference type="NCBI Taxonomy" id="83296"/>
    <lineage>
        <taxon>Eukaryota</taxon>
        <taxon>Fungi</taxon>
        <taxon>Fungi incertae sedis</taxon>
        <taxon>Microsporidia</taxon>
        <taxon>Nosematidae</taxon>
        <taxon>Nosema</taxon>
    </lineage>
</organism>
<feature type="region of interest" description="Disordered" evidence="1">
    <location>
        <begin position="81"/>
        <end position="100"/>
    </location>
</feature>
<sequence length="154" mass="17891">MKGIFFLIVMFSKNVKGTNRDQNEKPLRKRLKFSYDKRSPSTFGKGHNSSLSTITEEGPQDPIRKTLKIDTISKCGVHQLPDQEKRTELNQPQRKTKTPNNLIKSNRMLNDLLNQPQRTEETPLIILLDERIRRFIDPTSNKKQNESCEVLRQG</sequence>
<keyword evidence="3" id="KW-1185">Reference proteome</keyword>
<dbReference type="Proteomes" id="UP000740883">
    <property type="component" value="Unassembled WGS sequence"/>
</dbReference>
<feature type="compositionally biased region" description="Polar residues" evidence="1">
    <location>
        <begin position="89"/>
        <end position="100"/>
    </location>
</feature>